<sequence>MIGSLKTSEQDTTVNIVVVGGGFTGVAFVIHAIRARPANVSLDFTIVEPSAELGRGIAYGTTEPLHRINVPSDRMSLFATDPTHATRWLRDHDALDAGSVDAQGHYYVSRQRYGEYVLATLQDVMAEAAADVRMSHRRASAAGLSKTSAGYIVTLDDGAQLDAQRVALCFGHTPSKPPGRIDKNALRDPRVIAHPWSHDALHAIPADAPVLLVGTGLTMADVAVTLVGRGHRGSITAISRRGLRAQPHGIFADAADFLGNSAPPATARALVQRLRQRIARDKLANIGWQPAADALRFELPRIWNALPAHEQRRVVKRLLPFWDVHRFRIAPQIHEAIERAIATGQMNVVTAGIGDIRRHEHGFRVGLKRPGGNMDEYDFGAVVFCTGPARDIDRNPLVKSLLESRLARLDAVQAGLDTDLQSRILDADGNVSSGLFAFGPMTRGSFGEMTGAPDIARHLERLLKDSSVLAYAAP</sequence>
<dbReference type="AlphaFoldDB" id="A0A158HE11"/>
<evidence type="ECO:0000313" key="3">
    <source>
        <dbReference type="EMBL" id="SAL42614.1"/>
    </source>
</evidence>
<feature type="transmembrane region" description="Helical" evidence="1">
    <location>
        <begin position="12"/>
        <end position="33"/>
    </location>
</feature>
<dbReference type="EMBL" id="FCOC02000016">
    <property type="protein sequence ID" value="SAL42614.1"/>
    <property type="molecule type" value="Genomic_DNA"/>
</dbReference>
<protein>
    <submittedName>
        <fullName evidence="3">FAD dependent oxidoreductase</fullName>
    </submittedName>
</protein>
<dbReference type="InterPro" id="IPR052189">
    <property type="entry name" value="L-asp_N-monooxygenase_NS-form"/>
</dbReference>
<accession>A0A158HE11</accession>
<dbReference type="PANTHER" id="PTHR40254:SF1">
    <property type="entry name" value="BLR0577 PROTEIN"/>
    <property type="match status" value="1"/>
</dbReference>
<keyword evidence="1" id="KW-0812">Transmembrane</keyword>
<gene>
    <name evidence="3" type="ORF">AWB64_04528</name>
</gene>
<proteinExistence type="predicted"/>
<name>A0A158HE11_CABSO</name>
<reference evidence="3 4" key="1">
    <citation type="submission" date="2016-01" db="EMBL/GenBank/DDBJ databases">
        <authorList>
            <person name="Oliw E.H."/>
        </authorList>
    </citation>
    <scope>NUCLEOTIDE SEQUENCE [LARGE SCALE GENOMIC DNA]</scope>
    <source>
        <strain evidence="3">LMG 22029</strain>
    </source>
</reference>
<keyword evidence="1" id="KW-0472">Membrane</keyword>
<dbReference type="Gene3D" id="3.50.50.60">
    <property type="entry name" value="FAD/NAD(P)-binding domain"/>
    <property type="match status" value="1"/>
</dbReference>
<dbReference type="PANTHER" id="PTHR40254">
    <property type="entry name" value="BLR0577 PROTEIN"/>
    <property type="match status" value="1"/>
</dbReference>
<feature type="domain" description="FAD-dependent urate hydroxylase HpyO/Asp monooxygenase CreE-like FAD/NAD(P)-binding" evidence="2">
    <location>
        <begin position="17"/>
        <end position="172"/>
    </location>
</feature>
<evidence type="ECO:0000313" key="4">
    <source>
        <dbReference type="Proteomes" id="UP000054893"/>
    </source>
</evidence>
<dbReference type="InterPro" id="IPR036188">
    <property type="entry name" value="FAD/NAD-bd_sf"/>
</dbReference>
<dbReference type="RefSeq" id="WP_060857611.1">
    <property type="nucleotide sequence ID" value="NZ_FCOC02000016.1"/>
</dbReference>
<dbReference type="OrthoDB" id="101972at2"/>
<evidence type="ECO:0000256" key="1">
    <source>
        <dbReference type="SAM" id="Phobius"/>
    </source>
</evidence>
<organism evidence="3 4">
    <name type="scientific">Caballeronia sordidicola</name>
    <name type="common">Burkholderia sordidicola</name>
    <dbReference type="NCBI Taxonomy" id="196367"/>
    <lineage>
        <taxon>Bacteria</taxon>
        <taxon>Pseudomonadati</taxon>
        <taxon>Pseudomonadota</taxon>
        <taxon>Betaproteobacteria</taxon>
        <taxon>Burkholderiales</taxon>
        <taxon>Burkholderiaceae</taxon>
        <taxon>Caballeronia</taxon>
    </lineage>
</organism>
<dbReference type="Pfam" id="PF13454">
    <property type="entry name" value="NAD_binding_9"/>
    <property type="match status" value="1"/>
</dbReference>
<evidence type="ECO:0000259" key="2">
    <source>
        <dbReference type="Pfam" id="PF13454"/>
    </source>
</evidence>
<dbReference type="Proteomes" id="UP000054893">
    <property type="component" value="Unassembled WGS sequence"/>
</dbReference>
<dbReference type="InterPro" id="IPR038732">
    <property type="entry name" value="HpyO/CreE_NAD-binding"/>
</dbReference>
<dbReference type="SUPFAM" id="SSF51905">
    <property type="entry name" value="FAD/NAD(P)-binding domain"/>
    <property type="match status" value="1"/>
</dbReference>
<keyword evidence="1" id="KW-1133">Transmembrane helix</keyword>